<organism evidence="1 2">
    <name type="scientific">Morella rubra</name>
    <name type="common">Chinese bayberry</name>
    <dbReference type="NCBI Taxonomy" id="262757"/>
    <lineage>
        <taxon>Eukaryota</taxon>
        <taxon>Viridiplantae</taxon>
        <taxon>Streptophyta</taxon>
        <taxon>Embryophyta</taxon>
        <taxon>Tracheophyta</taxon>
        <taxon>Spermatophyta</taxon>
        <taxon>Magnoliopsida</taxon>
        <taxon>eudicotyledons</taxon>
        <taxon>Gunneridae</taxon>
        <taxon>Pentapetalae</taxon>
        <taxon>rosids</taxon>
        <taxon>fabids</taxon>
        <taxon>Fagales</taxon>
        <taxon>Myricaceae</taxon>
        <taxon>Morella</taxon>
    </lineage>
</organism>
<proteinExistence type="predicted"/>
<dbReference type="Proteomes" id="UP000516437">
    <property type="component" value="Chromosome 8"/>
</dbReference>
<gene>
    <name evidence="1" type="ORF">CJ030_MR8G022920</name>
</gene>
<reference evidence="1 2" key="1">
    <citation type="journal article" date="2019" name="Plant Biotechnol. J.">
        <title>The red bayberry genome and genetic basis of sex determination.</title>
        <authorList>
            <person name="Jia H.M."/>
            <person name="Jia H.J."/>
            <person name="Cai Q.L."/>
            <person name="Wang Y."/>
            <person name="Zhao H.B."/>
            <person name="Yang W.F."/>
            <person name="Wang G.Y."/>
            <person name="Li Y.H."/>
            <person name="Zhan D.L."/>
            <person name="Shen Y.T."/>
            <person name="Niu Q.F."/>
            <person name="Chang L."/>
            <person name="Qiu J."/>
            <person name="Zhao L."/>
            <person name="Xie H.B."/>
            <person name="Fu W.Y."/>
            <person name="Jin J."/>
            <person name="Li X.W."/>
            <person name="Jiao Y."/>
            <person name="Zhou C.C."/>
            <person name="Tu T."/>
            <person name="Chai C.Y."/>
            <person name="Gao J.L."/>
            <person name="Fan L.J."/>
            <person name="van de Weg E."/>
            <person name="Wang J.Y."/>
            <person name="Gao Z.S."/>
        </authorList>
    </citation>
    <scope>NUCLEOTIDE SEQUENCE [LARGE SCALE GENOMIC DNA]</scope>
    <source>
        <tissue evidence="1">Leaves</tissue>
    </source>
</reference>
<comment type="caution">
    <text evidence="1">The sequence shown here is derived from an EMBL/GenBank/DDBJ whole genome shotgun (WGS) entry which is preliminary data.</text>
</comment>
<accession>A0A6A1US62</accession>
<name>A0A6A1US62_9ROSI</name>
<dbReference type="AlphaFoldDB" id="A0A6A1US62"/>
<keyword evidence="2" id="KW-1185">Reference proteome</keyword>
<sequence length="236" mass="26951">MANELDDSLTTGLPAGGSTYCYYYKNMELSIKIKKKQELKFSFTCCEIARNFKILPSWVHSSRNNYWSQQIFAASRGTRCPCAINIDLYISMMTFSSYSLSGTLENPLYPPYPPTLHACELAILSIRFTYQSRSRTKNLLGEGSLWTRSLGEILIRQNRDLLLADPALHACPLPPARPIQLLVASPPPVPLRPLYTLAETPSIDVICCCFLCFIYPTRTLEREREREKEKERLVRV</sequence>
<dbReference type="EMBL" id="RXIC02000026">
    <property type="protein sequence ID" value="KAB1203255.1"/>
    <property type="molecule type" value="Genomic_DNA"/>
</dbReference>
<evidence type="ECO:0000313" key="1">
    <source>
        <dbReference type="EMBL" id="KAB1203255.1"/>
    </source>
</evidence>
<protein>
    <submittedName>
        <fullName evidence="1">Uncharacterized protein</fullName>
    </submittedName>
</protein>
<evidence type="ECO:0000313" key="2">
    <source>
        <dbReference type="Proteomes" id="UP000516437"/>
    </source>
</evidence>